<sequence>MSDFIVTILFSQQIKLGLAVIYKIKKSFIDELYHLNYKSNSLVHRLPFYWYRPLKVLSRLLALPVILFFMV</sequence>
<proteinExistence type="predicted"/>
<comment type="caution">
    <text evidence="1">The sequence shown here is derived from an EMBL/GenBank/DDBJ whole genome shotgun (WGS) entry which is preliminary data.</text>
</comment>
<dbReference type="AlphaFoldDB" id="A0AA86XA72"/>
<evidence type="ECO:0000313" key="2">
    <source>
        <dbReference type="Proteomes" id="UP000041625"/>
    </source>
</evidence>
<reference evidence="1 2" key="1">
    <citation type="submission" date="2014-06" db="EMBL/GenBank/DDBJ databases">
        <authorList>
            <person name="Le Roux F."/>
        </authorList>
    </citation>
    <scope>NUCLEOTIDE SEQUENCE [LARGE SCALE GENOMIC DNA]</scope>
    <source>
        <strain evidence="1 2">J2-31</strain>
    </source>
</reference>
<keyword evidence="2" id="KW-1185">Reference proteome</keyword>
<protein>
    <submittedName>
        <fullName evidence="1">Uncharacterized protein</fullName>
    </submittedName>
</protein>
<name>A0AA86XA72_9VIBR</name>
<dbReference type="Proteomes" id="UP000041625">
    <property type="component" value="Unassembled WGS sequence"/>
</dbReference>
<dbReference type="EMBL" id="CCKJ01000032">
    <property type="protein sequence ID" value="CDT63550.1"/>
    <property type="molecule type" value="Genomic_DNA"/>
</dbReference>
<accession>A0AA86XA72</accession>
<organism evidence="1 2">
    <name type="scientific">Vibrio coralliirubri</name>
    <dbReference type="NCBI Taxonomy" id="1516159"/>
    <lineage>
        <taxon>Bacteria</taxon>
        <taxon>Pseudomonadati</taxon>
        <taxon>Pseudomonadota</taxon>
        <taxon>Gammaproteobacteria</taxon>
        <taxon>Vibrionales</taxon>
        <taxon>Vibrionaceae</taxon>
        <taxon>Vibrio</taxon>
    </lineage>
</organism>
<gene>
    <name evidence="1" type="ORF">VCR31J2_1270711</name>
</gene>
<evidence type="ECO:0000313" key="1">
    <source>
        <dbReference type="EMBL" id="CDT63550.1"/>
    </source>
</evidence>